<feature type="chain" id="PRO_5040989460" evidence="2">
    <location>
        <begin position="24"/>
        <end position="231"/>
    </location>
</feature>
<feature type="signal peptide" evidence="2">
    <location>
        <begin position="1"/>
        <end position="23"/>
    </location>
</feature>
<sequence>MRLSPAVALVVILHIGQFSVVCAIPVLSSINALQSRAKEDPARSQYVQSRTLKPPVEAPRPNSPLLGHSDSSGDSYSSDSDDSKQSTASRNGKPQHSRTQHREFPLSITWRLSSSSGRDQSDPTVHWNVREVAISFLAQEGAYNVEPSEVDWKNGYQPEGTGLIQFEVKATSGRCTSRSPCRVLLDKPLSQWIRGQAIFGEIGLNGESWFRLHENHDSRRGYSLASYQPEE</sequence>
<evidence type="ECO:0000256" key="1">
    <source>
        <dbReference type="SAM" id="MobiDB-lite"/>
    </source>
</evidence>
<keyword evidence="4" id="KW-1185">Reference proteome</keyword>
<accession>A0A9W9DVF8</accession>
<evidence type="ECO:0000313" key="3">
    <source>
        <dbReference type="EMBL" id="KAJ4486123.1"/>
    </source>
</evidence>
<proteinExistence type="predicted"/>
<gene>
    <name evidence="3" type="ORF">J3R30DRAFT_3401768</name>
</gene>
<dbReference type="OrthoDB" id="2887232at2759"/>
<evidence type="ECO:0000256" key="2">
    <source>
        <dbReference type="SAM" id="SignalP"/>
    </source>
</evidence>
<feature type="region of interest" description="Disordered" evidence="1">
    <location>
        <begin position="35"/>
        <end position="103"/>
    </location>
</feature>
<dbReference type="Proteomes" id="UP001150266">
    <property type="component" value="Unassembled WGS sequence"/>
</dbReference>
<evidence type="ECO:0000313" key="4">
    <source>
        <dbReference type="Proteomes" id="UP001150266"/>
    </source>
</evidence>
<dbReference type="AlphaFoldDB" id="A0A9W9DVF8"/>
<feature type="compositionally biased region" description="Low complexity" evidence="1">
    <location>
        <begin position="69"/>
        <end position="78"/>
    </location>
</feature>
<comment type="caution">
    <text evidence="3">The sequence shown here is derived from an EMBL/GenBank/DDBJ whole genome shotgun (WGS) entry which is preliminary data.</text>
</comment>
<organism evidence="3 4">
    <name type="scientific">Lentinula aciculospora</name>
    <dbReference type="NCBI Taxonomy" id="153920"/>
    <lineage>
        <taxon>Eukaryota</taxon>
        <taxon>Fungi</taxon>
        <taxon>Dikarya</taxon>
        <taxon>Basidiomycota</taxon>
        <taxon>Agaricomycotina</taxon>
        <taxon>Agaricomycetes</taxon>
        <taxon>Agaricomycetidae</taxon>
        <taxon>Agaricales</taxon>
        <taxon>Marasmiineae</taxon>
        <taxon>Omphalotaceae</taxon>
        <taxon>Lentinula</taxon>
    </lineage>
</organism>
<keyword evidence="2" id="KW-0732">Signal</keyword>
<dbReference type="EMBL" id="JAOTPV010000003">
    <property type="protein sequence ID" value="KAJ4486123.1"/>
    <property type="molecule type" value="Genomic_DNA"/>
</dbReference>
<reference evidence="3" key="1">
    <citation type="submission" date="2022-08" db="EMBL/GenBank/DDBJ databases">
        <title>A Global Phylogenomic Analysis of the Shiitake Genus Lentinula.</title>
        <authorList>
            <consortium name="DOE Joint Genome Institute"/>
            <person name="Sierra-Patev S."/>
            <person name="Min B."/>
            <person name="Naranjo-Ortiz M."/>
            <person name="Looney B."/>
            <person name="Konkel Z."/>
            <person name="Slot J.C."/>
            <person name="Sakamoto Y."/>
            <person name="Steenwyk J.L."/>
            <person name="Rokas A."/>
            <person name="Carro J."/>
            <person name="Camarero S."/>
            <person name="Ferreira P."/>
            <person name="Molpeceres G."/>
            <person name="Ruiz-Duenas F.J."/>
            <person name="Serrano A."/>
            <person name="Henrissat B."/>
            <person name="Drula E."/>
            <person name="Hughes K.W."/>
            <person name="Mata J.L."/>
            <person name="Ishikawa N.K."/>
            <person name="Vargas-Isla R."/>
            <person name="Ushijima S."/>
            <person name="Smith C.A."/>
            <person name="Ahrendt S."/>
            <person name="Andreopoulos W."/>
            <person name="He G."/>
            <person name="Labutti K."/>
            <person name="Lipzen A."/>
            <person name="Ng V."/>
            <person name="Riley R."/>
            <person name="Sandor L."/>
            <person name="Barry K."/>
            <person name="Martinez A.T."/>
            <person name="Xiao Y."/>
            <person name="Gibbons J.G."/>
            <person name="Terashima K."/>
            <person name="Grigoriev I.V."/>
            <person name="Hibbett D.S."/>
        </authorList>
    </citation>
    <scope>NUCLEOTIDE SEQUENCE</scope>
    <source>
        <strain evidence="3">JLM2183</strain>
    </source>
</reference>
<name>A0A9W9DVF8_9AGAR</name>
<protein>
    <submittedName>
        <fullName evidence="3">Uncharacterized protein</fullName>
    </submittedName>
</protein>